<keyword evidence="6" id="KW-1185">Reference proteome</keyword>
<evidence type="ECO:0000259" key="4">
    <source>
        <dbReference type="PROSITE" id="PS50043"/>
    </source>
</evidence>
<dbReference type="Pfam" id="PF00196">
    <property type="entry name" value="GerE"/>
    <property type="match status" value="1"/>
</dbReference>
<dbReference type="PANTHER" id="PTHR44688:SF16">
    <property type="entry name" value="DNA-BINDING TRANSCRIPTIONAL ACTIVATOR DEVR_DOSR"/>
    <property type="match status" value="1"/>
</dbReference>
<dbReference type="PROSITE" id="PS50043">
    <property type="entry name" value="HTH_LUXR_2"/>
    <property type="match status" value="1"/>
</dbReference>
<gene>
    <name evidence="5" type="ORF">JNB61_19730</name>
</gene>
<keyword evidence="1" id="KW-0805">Transcription regulation</keyword>
<name>A0ABS7I374_9MICO</name>
<proteinExistence type="predicted"/>
<evidence type="ECO:0000256" key="1">
    <source>
        <dbReference type="ARBA" id="ARBA00023015"/>
    </source>
</evidence>
<dbReference type="SUPFAM" id="SSF52540">
    <property type="entry name" value="P-loop containing nucleoside triphosphate hydrolases"/>
    <property type="match status" value="1"/>
</dbReference>
<dbReference type="RefSeq" id="WP_220340721.1">
    <property type="nucleotide sequence ID" value="NZ_JAEUAX010000024.1"/>
</dbReference>
<dbReference type="CDD" id="cd06170">
    <property type="entry name" value="LuxR_C_like"/>
    <property type="match status" value="1"/>
</dbReference>
<dbReference type="InterPro" id="IPR027417">
    <property type="entry name" value="P-loop_NTPase"/>
</dbReference>
<dbReference type="InterPro" id="IPR011990">
    <property type="entry name" value="TPR-like_helical_dom_sf"/>
</dbReference>
<organism evidence="5 6">
    <name type="scientific">Microbacterium ureisolvens</name>
    <dbReference type="NCBI Taxonomy" id="2781186"/>
    <lineage>
        <taxon>Bacteria</taxon>
        <taxon>Bacillati</taxon>
        <taxon>Actinomycetota</taxon>
        <taxon>Actinomycetes</taxon>
        <taxon>Micrococcales</taxon>
        <taxon>Microbacteriaceae</taxon>
        <taxon>Microbacterium</taxon>
    </lineage>
</organism>
<reference evidence="5 6" key="1">
    <citation type="journal article" date="2021" name="MBio">
        <title>Poor Competitiveness of Bradyrhizobium in Pigeon Pea Root Colonization in Indian Soils.</title>
        <authorList>
            <person name="Chalasani D."/>
            <person name="Basu A."/>
            <person name="Pullabhotla S.V.S.R.N."/>
            <person name="Jorrin B."/>
            <person name="Neal A.L."/>
            <person name="Poole P.S."/>
            <person name="Podile A.R."/>
            <person name="Tkacz A."/>
        </authorList>
    </citation>
    <scope>NUCLEOTIDE SEQUENCE [LARGE SCALE GENOMIC DNA]</scope>
    <source>
        <strain evidence="5 6">HU12</strain>
    </source>
</reference>
<dbReference type="PRINTS" id="PR00038">
    <property type="entry name" value="HTHLUXR"/>
</dbReference>
<dbReference type="InterPro" id="IPR036388">
    <property type="entry name" value="WH-like_DNA-bd_sf"/>
</dbReference>
<accession>A0ABS7I374</accession>
<dbReference type="InterPro" id="IPR016032">
    <property type="entry name" value="Sig_transdc_resp-reg_C-effctor"/>
</dbReference>
<comment type="caution">
    <text evidence="5">The sequence shown here is derived from an EMBL/GenBank/DDBJ whole genome shotgun (WGS) entry which is preliminary data.</text>
</comment>
<dbReference type="Gene3D" id="1.10.10.10">
    <property type="entry name" value="Winged helix-like DNA-binding domain superfamily/Winged helix DNA-binding domain"/>
    <property type="match status" value="1"/>
</dbReference>
<dbReference type="SUPFAM" id="SSF46894">
    <property type="entry name" value="C-terminal effector domain of the bipartite response regulators"/>
    <property type="match status" value="1"/>
</dbReference>
<keyword evidence="3" id="KW-0804">Transcription</keyword>
<dbReference type="Gene3D" id="1.25.40.10">
    <property type="entry name" value="Tetratricopeptide repeat domain"/>
    <property type="match status" value="1"/>
</dbReference>
<evidence type="ECO:0000256" key="3">
    <source>
        <dbReference type="ARBA" id="ARBA00023163"/>
    </source>
</evidence>
<dbReference type="InterPro" id="IPR000792">
    <property type="entry name" value="Tscrpt_reg_LuxR_C"/>
</dbReference>
<evidence type="ECO:0000256" key="2">
    <source>
        <dbReference type="ARBA" id="ARBA00023125"/>
    </source>
</evidence>
<protein>
    <recommendedName>
        <fullName evidence="4">HTH luxR-type domain-containing protein</fullName>
    </recommendedName>
</protein>
<dbReference type="EMBL" id="JAEUAX010000024">
    <property type="protein sequence ID" value="MBW9111998.1"/>
    <property type="molecule type" value="Genomic_DNA"/>
</dbReference>
<dbReference type="Proteomes" id="UP000777440">
    <property type="component" value="Unassembled WGS sequence"/>
</dbReference>
<feature type="domain" description="HTH luxR-type" evidence="4">
    <location>
        <begin position="773"/>
        <end position="838"/>
    </location>
</feature>
<dbReference type="PANTHER" id="PTHR44688">
    <property type="entry name" value="DNA-BINDING TRANSCRIPTIONAL ACTIVATOR DEVR_DOSR"/>
    <property type="match status" value="1"/>
</dbReference>
<evidence type="ECO:0000313" key="6">
    <source>
        <dbReference type="Proteomes" id="UP000777440"/>
    </source>
</evidence>
<dbReference type="SMART" id="SM00421">
    <property type="entry name" value="HTH_LUXR"/>
    <property type="match status" value="1"/>
</dbReference>
<keyword evidence="2" id="KW-0238">DNA-binding</keyword>
<sequence>MPSTTMTVAAFFDATTFTGSRHARPLIDALTSHDMPPRVLISGNAGSGKTTMLRGAQRFLTQQRAEVSVLGPETDVLDVPASSILLVDDLHLLPAAQVEGLGVRASDPDAALVVTSRPWPHSHALSSIARHLERSRPAVMLGHLTRSDVLDHLEANERTLKPECLDHLLEVTGGVAWLVSAALAAHDDRDCADDGTHAALGNVLEQSVAHRMGVVDEDVRRAIEAMSVRSDDAPVLADALDDESVIAQGYAEGLLLRNGRPVPVVRSAVRANLSARRLVDLIAAMPDGMDPLVSRTGGWLADVRDPRLSSTLVEHGDQLLESDPARAGELYRAAAEAGPASADLAAKRAQAAWSCGDIDSAAQLVDDAMTFDDRSESVTARIADVAAATWSMRGMLHTGSGFYDAFPPTTAEASVRRSIARIGVGEAGAAGPDDASAPEIQRAAPSTLGVAMNLLQRGLQTSLRADHAEAAVTDLVRASHLYTASRSSTPMPEHPAVIAAVAAISAGDLATARAVVDAAIEGHQGTPWVMSRLLLWKSWIALQQARGARAREALEAAVALTPKPAARDELLVQAIRVGLARRYEDAAGLEAAWERGRDGLLDADIDLYTLLPLVEFVSAGARVGDEAVTEPLFTRALALVDALGRPALWSAHLRWAGIQRGILRNRPESLSSHAHALVDAAPHSAVAETMAKAGRLWTSVLAGSVDVDEVDTAAQSLAAIGLRWDAARLAGQGAGRSDDRKVSARLLARARELFPQEKPAVAEASGPNAETPPGTVASVLSERETDVARLVVEGKTYAEIGETIFISPRTAEHHIASIRRRLGATSRSDLIAKLRIALAQTRPLAEDG</sequence>
<evidence type="ECO:0000313" key="5">
    <source>
        <dbReference type="EMBL" id="MBW9111998.1"/>
    </source>
</evidence>